<dbReference type="InterPro" id="IPR005528">
    <property type="entry name" value="ChpA-H"/>
</dbReference>
<dbReference type="PROSITE" id="PS50847">
    <property type="entry name" value="GRAM_POS_ANCHORING"/>
    <property type="match status" value="1"/>
</dbReference>
<keyword evidence="8" id="KW-0812">Transmembrane</keyword>
<evidence type="ECO:0000256" key="5">
    <source>
        <dbReference type="ARBA" id="ARBA00023087"/>
    </source>
</evidence>
<dbReference type="PROSITE" id="PS51884">
    <property type="entry name" value="CHAPLIN"/>
    <property type="match status" value="1"/>
</dbReference>
<evidence type="ECO:0000256" key="6">
    <source>
        <dbReference type="ARBA" id="ARBA00023088"/>
    </source>
</evidence>
<dbReference type="GO" id="GO:0007155">
    <property type="term" value="P:cell adhesion"/>
    <property type="evidence" value="ECO:0007669"/>
    <property type="project" value="UniProtKB-KW"/>
</dbReference>
<evidence type="ECO:0000256" key="2">
    <source>
        <dbReference type="ARBA" id="ARBA00022525"/>
    </source>
</evidence>
<feature type="compositionally biased region" description="Basic and acidic residues" evidence="7">
    <location>
        <begin position="74"/>
        <end position="86"/>
    </location>
</feature>
<evidence type="ECO:0000259" key="10">
    <source>
        <dbReference type="PROSITE" id="PS50847"/>
    </source>
</evidence>
<evidence type="ECO:0000256" key="1">
    <source>
        <dbReference type="ARBA" id="ARBA00022512"/>
    </source>
</evidence>
<evidence type="ECO:0000313" key="13">
    <source>
        <dbReference type="Proteomes" id="UP000579647"/>
    </source>
</evidence>
<feature type="signal peptide" evidence="9">
    <location>
        <begin position="1"/>
        <end position="27"/>
    </location>
</feature>
<keyword evidence="5" id="KW-0034">Amyloid</keyword>
<evidence type="ECO:0000256" key="7">
    <source>
        <dbReference type="SAM" id="MobiDB-lite"/>
    </source>
</evidence>
<dbReference type="RefSeq" id="WP_184368249.1">
    <property type="nucleotide sequence ID" value="NZ_BAAAKM010000091.1"/>
</dbReference>
<dbReference type="Proteomes" id="UP000579647">
    <property type="component" value="Unassembled WGS sequence"/>
</dbReference>
<dbReference type="InterPro" id="IPR019931">
    <property type="entry name" value="LPXTG_anchor"/>
</dbReference>
<organism evidence="12 13">
    <name type="scientific">Nocardiopsis metallicus</name>
    <dbReference type="NCBI Taxonomy" id="179819"/>
    <lineage>
        <taxon>Bacteria</taxon>
        <taxon>Bacillati</taxon>
        <taxon>Actinomycetota</taxon>
        <taxon>Actinomycetes</taxon>
        <taxon>Streptosporangiales</taxon>
        <taxon>Nocardiopsidaceae</taxon>
        <taxon>Nocardiopsis</taxon>
    </lineage>
</organism>
<keyword evidence="6" id="KW-0572">Peptidoglycan-anchor</keyword>
<accession>A0A840WSH0</accession>
<dbReference type="EMBL" id="JACHDO010000001">
    <property type="protein sequence ID" value="MBB5494576.1"/>
    <property type="molecule type" value="Genomic_DNA"/>
</dbReference>
<evidence type="ECO:0000256" key="9">
    <source>
        <dbReference type="SAM" id="SignalP"/>
    </source>
</evidence>
<name>A0A840WSH0_9ACTN</name>
<evidence type="ECO:0000256" key="8">
    <source>
        <dbReference type="SAM" id="Phobius"/>
    </source>
</evidence>
<evidence type="ECO:0000259" key="11">
    <source>
        <dbReference type="PROSITE" id="PS51884"/>
    </source>
</evidence>
<feature type="compositionally biased region" description="Acidic residues" evidence="7">
    <location>
        <begin position="91"/>
        <end position="140"/>
    </location>
</feature>
<feature type="region of interest" description="Disordered" evidence="7">
    <location>
        <begin position="72"/>
        <end position="167"/>
    </location>
</feature>
<protein>
    <submittedName>
        <fullName evidence="12">LPXTG-motif cell wall-anchored protein</fullName>
    </submittedName>
</protein>
<keyword evidence="1" id="KW-0134">Cell wall</keyword>
<keyword evidence="3 9" id="KW-0732">Signal</keyword>
<keyword evidence="13" id="KW-1185">Reference proteome</keyword>
<evidence type="ECO:0000256" key="4">
    <source>
        <dbReference type="ARBA" id="ARBA00022889"/>
    </source>
</evidence>
<dbReference type="AlphaFoldDB" id="A0A840WSH0"/>
<comment type="caution">
    <text evidence="12">The sequence shown here is derived from an EMBL/GenBank/DDBJ whole genome shotgun (WGS) entry which is preliminary data.</text>
</comment>
<keyword evidence="4" id="KW-0130">Cell adhesion</keyword>
<sequence length="202" mass="20975">MTQTTHLRLAAVLAAGFIVTSHGVALADTTTSGNGSIGGGNQVVLDVDAPVNACGNAVAVLGVAGANCAGGDAKVTETKTPKDPHPGYEGYDPEEPEEEPEEEEPVEEEPEEEPREEEPEEEEPVEEEPEEEEEREEQAEEDKPSPEPSESASPSAPPADESRLAVTGTDQSALAGLLAAAVLAVAAGAGLLLFGKRRRARA</sequence>
<dbReference type="Pfam" id="PF03777">
    <property type="entry name" value="ChpA-C"/>
    <property type="match status" value="1"/>
</dbReference>
<proteinExistence type="predicted"/>
<evidence type="ECO:0000256" key="3">
    <source>
        <dbReference type="ARBA" id="ARBA00022729"/>
    </source>
</evidence>
<dbReference type="NCBIfam" id="TIGR01167">
    <property type="entry name" value="LPXTG_anchor"/>
    <property type="match status" value="1"/>
</dbReference>
<evidence type="ECO:0000313" key="12">
    <source>
        <dbReference type="EMBL" id="MBB5494576.1"/>
    </source>
</evidence>
<reference evidence="12 13" key="1">
    <citation type="submission" date="2020-08" db="EMBL/GenBank/DDBJ databases">
        <title>Sequencing the genomes of 1000 actinobacteria strains.</title>
        <authorList>
            <person name="Klenk H.-P."/>
        </authorList>
    </citation>
    <scope>NUCLEOTIDE SEQUENCE [LARGE SCALE GENOMIC DNA]</scope>
    <source>
        <strain evidence="12 13">DSM 44598</strain>
    </source>
</reference>
<gene>
    <name evidence="12" type="ORF">HNR07_005713</name>
</gene>
<feature type="transmembrane region" description="Helical" evidence="8">
    <location>
        <begin position="173"/>
        <end position="194"/>
    </location>
</feature>
<keyword evidence="8" id="KW-0472">Membrane</keyword>
<feature type="chain" id="PRO_5032562370" evidence="9">
    <location>
        <begin position="28"/>
        <end position="202"/>
    </location>
</feature>
<keyword evidence="2" id="KW-0964">Secreted</keyword>
<keyword evidence="8" id="KW-1133">Transmembrane helix</keyword>
<feature type="domain" description="Gram-positive cocci surface proteins LPxTG" evidence="10">
    <location>
        <begin position="164"/>
        <end position="202"/>
    </location>
</feature>
<feature type="domain" description="Chaplin" evidence="11">
    <location>
        <begin position="34"/>
        <end position="74"/>
    </location>
</feature>